<organism evidence="16 17">
    <name type="scientific">Hydrocarboniphaga daqingensis</name>
    <dbReference type="NCBI Taxonomy" id="490188"/>
    <lineage>
        <taxon>Bacteria</taxon>
        <taxon>Pseudomonadati</taxon>
        <taxon>Pseudomonadota</taxon>
        <taxon>Gammaproteobacteria</taxon>
        <taxon>Nevskiales</taxon>
        <taxon>Nevskiaceae</taxon>
        <taxon>Hydrocarboniphaga</taxon>
    </lineage>
</organism>
<keyword evidence="8 12" id="KW-0798">TonB box</keyword>
<keyword evidence="3 11" id="KW-1134">Transmembrane beta strand</keyword>
<dbReference type="InterPro" id="IPR012910">
    <property type="entry name" value="Plug_dom"/>
</dbReference>
<keyword evidence="4" id="KW-0410">Iron transport</keyword>
<keyword evidence="7" id="KW-0406">Ion transport</keyword>
<keyword evidence="9 11" id="KW-0472">Membrane</keyword>
<proteinExistence type="inferred from homology"/>
<dbReference type="GO" id="GO:0009279">
    <property type="term" value="C:cell outer membrane"/>
    <property type="evidence" value="ECO:0007669"/>
    <property type="project" value="UniProtKB-SubCell"/>
</dbReference>
<dbReference type="CDD" id="cd01347">
    <property type="entry name" value="ligand_gated_channel"/>
    <property type="match status" value="1"/>
</dbReference>
<gene>
    <name evidence="16" type="ORF">SAMN04488068_2061</name>
</gene>
<dbReference type="SUPFAM" id="SSF56935">
    <property type="entry name" value="Porins"/>
    <property type="match status" value="1"/>
</dbReference>
<evidence type="ECO:0000256" key="5">
    <source>
        <dbReference type="ARBA" id="ARBA00022692"/>
    </source>
</evidence>
<dbReference type="EMBL" id="FQWZ01000004">
    <property type="protein sequence ID" value="SHG97548.1"/>
    <property type="molecule type" value="Genomic_DNA"/>
</dbReference>
<keyword evidence="2 11" id="KW-0813">Transport</keyword>
<dbReference type="PANTHER" id="PTHR32552:SF81">
    <property type="entry name" value="TONB-DEPENDENT OUTER MEMBRANE RECEPTOR"/>
    <property type="match status" value="1"/>
</dbReference>
<dbReference type="STRING" id="490188.SAMN04488068_2061"/>
<keyword evidence="10 11" id="KW-0998">Cell outer membrane</keyword>
<dbReference type="PANTHER" id="PTHR32552">
    <property type="entry name" value="FERRICHROME IRON RECEPTOR-RELATED"/>
    <property type="match status" value="1"/>
</dbReference>
<comment type="similarity">
    <text evidence="11 12">Belongs to the TonB-dependent receptor family.</text>
</comment>
<evidence type="ECO:0000256" key="3">
    <source>
        <dbReference type="ARBA" id="ARBA00022452"/>
    </source>
</evidence>
<name>A0A1M5P720_9GAMM</name>
<evidence type="ECO:0000313" key="16">
    <source>
        <dbReference type="EMBL" id="SHG97548.1"/>
    </source>
</evidence>
<comment type="subcellular location">
    <subcellularLocation>
        <location evidence="1 11">Cell outer membrane</location>
        <topology evidence="1 11">Multi-pass membrane protein</topology>
    </subcellularLocation>
</comment>
<dbReference type="GO" id="GO:0006826">
    <property type="term" value="P:iron ion transport"/>
    <property type="evidence" value="ECO:0007669"/>
    <property type="project" value="UniProtKB-KW"/>
</dbReference>
<evidence type="ECO:0000256" key="6">
    <source>
        <dbReference type="ARBA" id="ARBA00023004"/>
    </source>
</evidence>
<evidence type="ECO:0000256" key="1">
    <source>
        <dbReference type="ARBA" id="ARBA00004571"/>
    </source>
</evidence>
<dbReference type="OrthoDB" id="127311at2"/>
<keyword evidence="13" id="KW-0732">Signal</keyword>
<reference evidence="16 17" key="1">
    <citation type="submission" date="2016-11" db="EMBL/GenBank/DDBJ databases">
        <authorList>
            <person name="Jaros S."/>
            <person name="Januszkiewicz K."/>
            <person name="Wedrychowicz H."/>
        </authorList>
    </citation>
    <scope>NUCLEOTIDE SEQUENCE [LARGE SCALE GENOMIC DNA]</scope>
    <source>
        <strain evidence="16 17">CGMCC 1.7049</strain>
    </source>
</reference>
<evidence type="ECO:0000259" key="14">
    <source>
        <dbReference type="Pfam" id="PF00593"/>
    </source>
</evidence>
<dbReference type="PROSITE" id="PS52016">
    <property type="entry name" value="TONB_DEPENDENT_REC_3"/>
    <property type="match status" value="1"/>
</dbReference>
<dbReference type="Pfam" id="PF07715">
    <property type="entry name" value="Plug"/>
    <property type="match status" value="1"/>
</dbReference>
<evidence type="ECO:0000256" key="12">
    <source>
        <dbReference type="RuleBase" id="RU003357"/>
    </source>
</evidence>
<evidence type="ECO:0000259" key="15">
    <source>
        <dbReference type="Pfam" id="PF07715"/>
    </source>
</evidence>
<evidence type="ECO:0000256" key="11">
    <source>
        <dbReference type="PROSITE-ProRule" id="PRU01360"/>
    </source>
</evidence>
<dbReference type="Gene3D" id="2.40.170.20">
    <property type="entry name" value="TonB-dependent receptor, beta-barrel domain"/>
    <property type="match status" value="1"/>
</dbReference>
<dbReference type="InterPro" id="IPR036942">
    <property type="entry name" value="Beta-barrel_TonB_sf"/>
</dbReference>
<evidence type="ECO:0000256" key="7">
    <source>
        <dbReference type="ARBA" id="ARBA00023065"/>
    </source>
</evidence>
<keyword evidence="6" id="KW-0408">Iron</keyword>
<dbReference type="InterPro" id="IPR000531">
    <property type="entry name" value="Beta-barrel_TonB"/>
</dbReference>
<dbReference type="RefSeq" id="WP_072897160.1">
    <property type="nucleotide sequence ID" value="NZ_FQWZ01000004.1"/>
</dbReference>
<evidence type="ECO:0000256" key="9">
    <source>
        <dbReference type="ARBA" id="ARBA00023136"/>
    </source>
</evidence>
<protein>
    <submittedName>
        <fullName evidence="16">Iron complex outermembrane recepter protein</fullName>
    </submittedName>
</protein>
<evidence type="ECO:0000256" key="2">
    <source>
        <dbReference type="ARBA" id="ARBA00022448"/>
    </source>
</evidence>
<feature type="domain" description="TonB-dependent receptor-like beta-barrel" evidence="14">
    <location>
        <begin position="301"/>
        <end position="774"/>
    </location>
</feature>
<feature type="domain" description="TonB-dependent receptor plug" evidence="15">
    <location>
        <begin position="80"/>
        <end position="189"/>
    </location>
</feature>
<dbReference type="Proteomes" id="UP000199758">
    <property type="component" value="Unassembled WGS sequence"/>
</dbReference>
<evidence type="ECO:0000256" key="4">
    <source>
        <dbReference type="ARBA" id="ARBA00022496"/>
    </source>
</evidence>
<evidence type="ECO:0000256" key="8">
    <source>
        <dbReference type="ARBA" id="ARBA00023077"/>
    </source>
</evidence>
<evidence type="ECO:0000313" key="17">
    <source>
        <dbReference type="Proteomes" id="UP000199758"/>
    </source>
</evidence>
<dbReference type="InterPro" id="IPR039426">
    <property type="entry name" value="TonB-dep_rcpt-like"/>
</dbReference>
<dbReference type="AlphaFoldDB" id="A0A1M5P720"/>
<keyword evidence="5 11" id="KW-0812">Transmembrane</keyword>
<feature type="signal peptide" evidence="13">
    <location>
        <begin position="1"/>
        <end position="30"/>
    </location>
</feature>
<evidence type="ECO:0000256" key="10">
    <source>
        <dbReference type="ARBA" id="ARBA00023237"/>
    </source>
</evidence>
<accession>A0A1M5P720</accession>
<dbReference type="Pfam" id="PF00593">
    <property type="entry name" value="TonB_dep_Rec_b-barrel"/>
    <property type="match status" value="1"/>
</dbReference>
<keyword evidence="17" id="KW-1185">Reference proteome</keyword>
<feature type="chain" id="PRO_5012296535" evidence="13">
    <location>
        <begin position="31"/>
        <end position="811"/>
    </location>
</feature>
<evidence type="ECO:0000256" key="13">
    <source>
        <dbReference type="SAM" id="SignalP"/>
    </source>
</evidence>
<sequence>MNQIKGRAPLRTAWSLALLSLWAAPGWVHAQAEGSAEAAAPTTPATNTEVAQASTDGSAAVASRNIDEIVVTARRREEKLQEVPIPVSVVDGDLLADTGSFNVNRLKELVPTVQFYSTNPRNSAINIRGLGAPFGLTNDGIEQGVGLYIDGVYFARPAAATLDFIDVSQIEILRGPQGTLYGKNTTAGAVNVTTKKPSFTPGSDVELTYGNLGFIQAKTSITGPITDKIAARLSFAGTQRDGVIYNVATEDDVNDLNNLGVRGQLLYNVNENVDVTLAADLTRQRPEGYTQVVAGVAPTRRAANRQYAQIAADLNYTPPSFNAFDRLTDIDSPSRSYQDLGGVSLTANWNTSIGTLTSISAWRYWDWDPSNDRDFIGLPITTKSAATSAQRQLSQEIRLAGDIRDNLNYVVGVYGFRQTIDSDPVQTQEQGSAAARFLLAPSEDAQTPGLLDGYGQRSFIESATESAAIFGQLEWSITDKLRVLPGLRYNYDQKDVDYRNEIYGGLQTDDPDLIRLQRSILAPQAYQADVDDTNLSGQITLAYQLNDSVNTYATYAKSFKSVGLNTAGVPNNAAGQPATEAATVDPEDVQHFEVGIKTQPLPGVTANFAVFNTEIKDFQAQVVNASVGVLRGYLANADKVRVRGVEFDGNARINEYFSLYAAGAYTDGEYVSFKDAPPPLELTGGPQVVDISGERLPGISKWAGSVGGEFKFNGKLLGREGQYFSALDVSSRSDFSSSATPSEFLDVPGYTLYNARLGFRGNESWDAFFWVRNLTDKDYYELLSAAPGGSGLFVGQPGDPRTFGITLRASF</sequence>